<evidence type="ECO:0000313" key="1">
    <source>
        <dbReference type="EMBL" id="KAK4500595.1"/>
    </source>
</evidence>
<sequence>MASNREKPNACNKTFKITELLESLLLEVPDGQTRRIHSYRGKSASITDNITGSLLLRRKLWLEPEAYTGEHWLLNDLTRQITLLVPLNPTRGNGTLSINDNVFFMRDDRADLDCFVVRPPIQSASIVCDGASAPVFNITGIKVGDVRDAMKAADPDGRESWKLWINGAVFAPESIIDHVRKHGYLQVERGLGEVLDDSTRHILALAHPYGVASVREGIFQHLRPHDLLNLRQVSKSVQAAMDCDAATDGLFLTSSQDEQFWVIDMQNTNEPVCSRLSSGASIEEDVEKLYLALGREDPTRERFAIKAVSVVNDAVFALPESSIAQQAADCEVELIFKPSTSTLHEDSTFQDMLLTSPPIEQADVIGDGFEIPLRKDRPLRGRDVLVGPLQPKSVRVYNRVLVKQDTWDRMQTNVMEISREEVYGRWKDHMAYLAWLDDQ</sequence>
<organism evidence="1 2">
    <name type="scientific">Zasmidium cellare</name>
    <name type="common">Wine cellar mold</name>
    <name type="synonym">Racodium cellare</name>
    <dbReference type="NCBI Taxonomy" id="395010"/>
    <lineage>
        <taxon>Eukaryota</taxon>
        <taxon>Fungi</taxon>
        <taxon>Dikarya</taxon>
        <taxon>Ascomycota</taxon>
        <taxon>Pezizomycotina</taxon>
        <taxon>Dothideomycetes</taxon>
        <taxon>Dothideomycetidae</taxon>
        <taxon>Mycosphaerellales</taxon>
        <taxon>Mycosphaerellaceae</taxon>
        <taxon>Zasmidium</taxon>
    </lineage>
</organism>
<dbReference type="EMBL" id="JAXOVC010000006">
    <property type="protein sequence ID" value="KAK4500595.1"/>
    <property type="molecule type" value="Genomic_DNA"/>
</dbReference>
<proteinExistence type="predicted"/>
<reference evidence="1 2" key="1">
    <citation type="journal article" date="2023" name="G3 (Bethesda)">
        <title>A chromosome-level genome assembly of Zasmidium syzygii isolated from banana leaves.</title>
        <authorList>
            <person name="van Westerhoven A.C."/>
            <person name="Mehrabi R."/>
            <person name="Talebi R."/>
            <person name="Steentjes M.B.F."/>
            <person name="Corcolon B."/>
            <person name="Chong P.A."/>
            <person name="Kema G.H.J."/>
            <person name="Seidl M.F."/>
        </authorList>
    </citation>
    <scope>NUCLEOTIDE SEQUENCE [LARGE SCALE GENOMIC DNA]</scope>
    <source>
        <strain evidence="1 2">P124</strain>
    </source>
</reference>
<name>A0ABR0EHH1_ZASCE</name>
<protein>
    <recommendedName>
        <fullName evidence="3">F-box domain-containing protein</fullName>
    </recommendedName>
</protein>
<comment type="caution">
    <text evidence="1">The sequence shown here is derived from an EMBL/GenBank/DDBJ whole genome shotgun (WGS) entry which is preliminary data.</text>
</comment>
<dbReference type="Proteomes" id="UP001305779">
    <property type="component" value="Unassembled WGS sequence"/>
</dbReference>
<gene>
    <name evidence="1" type="ORF">PRZ48_008784</name>
</gene>
<accession>A0ABR0EHH1</accession>
<evidence type="ECO:0008006" key="3">
    <source>
        <dbReference type="Google" id="ProtNLM"/>
    </source>
</evidence>
<keyword evidence="2" id="KW-1185">Reference proteome</keyword>
<evidence type="ECO:0000313" key="2">
    <source>
        <dbReference type="Proteomes" id="UP001305779"/>
    </source>
</evidence>